<dbReference type="InterPro" id="IPR000653">
    <property type="entry name" value="DegT/StrS_aminotransferase"/>
</dbReference>
<dbReference type="InterPro" id="IPR015424">
    <property type="entry name" value="PyrdxlP-dep_Trfase"/>
</dbReference>
<dbReference type="Gene3D" id="3.40.640.10">
    <property type="entry name" value="Type I PLP-dependent aspartate aminotransferase-like (Major domain)"/>
    <property type="match status" value="1"/>
</dbReference>
<comment type="similarity">
    <text evidence="2 3">Belongs to the DegT/DnrJ/EryC1 family.</text>
</comment>
<dbReference type="PIRSF" id="PIRSF000390">
    <property type="entry name" value="PLP_StrS"/>
    <property type="match status" value="1"/>
</dbReference>
<keyword evidence="5" id="KW-1185">Reference proteome</keyword>
<proteinExistence type="inferred from homology"/>
<dbReference type="PANTHER" id="PTHR30244">
    <property type="entry name" value="TRANSAMINASE"/>
    <property type="match status" value="1"/>
</dbReference>
<evidence type="ECO:0000256" key="1">
    <source>
        <dbReference type="ARBA" id="ARBA00022898"/>
    </source>
</evidence>
<organism evidence="4 5">
    <name type="scientific">Lacihabitans lacunae</name>
    <dbReference type="NCBI Taxonomy" id="1028214"/>
    <lineage>
        <taxon>Bacteria</taxon>
        <taxon>Pseudomonadati</taxon>
        <taxon>Bacteroidota</taxon>
        <taxon>Cytophagia</taxon>
        <taxon>Cytophagales</taxon>
        <taxon>Leadbetterellaceae</taxon>
        <taxon>Lacihabitans</taxon>
    </lineage>
</organism>
<evidence type="ECO:0000313" key="4">
    <source>
        <dbReference type="EMBL" id="MFC3809559.1"/>
    </source>
</evidence>
<gene>
    <name evidence="4" type="ORF">ACFOOI_02750</name>
</gene>
<dbReference type="GO" id="GO:0008483">
    <property type="term" value="F:transaminase activity"/>
    <property type="evidence" value="ECO:0007669"/>
    <property type="project" value="UniProtKB-KW"/>
</dbReference>
<keyword evidence="4" id="KW-0032">Aminotransferase</keyword>
<evidence type="ECO:0000313" key="5">
    <source>
        <dbReference type="Proteomes" id="UP001595616"/>
    </source>
</evidence>
<dbReference type="InterPro" id="IPR015421">
    <property type="entry name" value="PyrdxlP-dep_Trfase_major"/>
</dbReference>
<accession>A0ABV7YQE1</accession>
<dbReference type="RefSeq" id="WP_379834774.1">
    <property type="nucleotide sequence ID" value="NZ_JBHRYQ010000001.1"/>
</dbReference>
<protein>
    <submittedName>
        <fullName evidence="4">DegT/DnrJ/EryC1/StrS family aminotransferase</fullName>
    </submittedName>
</protein>
<keyword evidence="4" id="KW-0808">Transferase</keyword>
<reference evidence="5" key="1">
    <citation type="journal article" date="2019" name="Int. J. Syst. Evol. Microbiol.">
        <title>The Global Catalogue of Microorganisms (GCM) 10K type strain sequencing project: providing services to taxonomists for standard genome sequencing and annotation.</title>
        <authorList>
            <consortium name="The Broad Institute Genomics Platform"/>
            <consortium name="The Broad Institute Genome Sequencing Center for Infectious Disease"/>
            <person name="Wu L."/>
            <person name="Ma J."/>
        </authorList>
    </citation>
    <scope>NUCLEOTIDE SEQUENCE [LARGE SCALE GENOMIC DNA]</scope>
    <source>
        <strain evidence="5">CECT 7956</strain>
    </source>
</reference>
<sequence>MRINVTKSFLPPIEEYQNQIKRIWETKWLTNNGPLLVELEEKLRNYLNIKNITIVNNGTIALQLAIKALGLTGEVITTPFSYCATTTSLLWENLEPVFVDIQKHDLNIDANLIEAAITPKTSAILATHVYGRPCDVEKIEEIAKKHKLKVIYDAAHAFGVDYKGKSLLSYGDVSTCSFHATKVFHTIEGGSVVCNDTEVFEQIKLMKSFGHVLDEYYVAGINGKNSEFHAAMGLVNLNHLADIISGRKTIFEKYSRELNFSILEKPKSNNSEELVYNYAYYPIVLPNEETTLRIIDKLNEVDIFPRRYFYPSLNKLKYLNTYQRCPVSEDISLRVLSLPLYPDLDIEDQERIIDIVNKNL</sequence>
<dbReference type="CDD" id="cd00616">
    <property type="entry name" value="AHBA_syn"/>
    <property type="match status" value="1"/>
</dbReference>
<name>A0ABV7YQE1_9BACT</name>
<comment type="caution">
    <text evidence="4">The sequence shown here is derived from an EMBL/GenBank/DDBJ whole genome shotgun (WGS) entry which is preliminary data.</text>
</comment>
<keyword evidence="1 3" id="KW-0663">Pyridoxal phosphate</keyword>
<dbReference type="EMBL" id="JBHRYQ010000001">
    <property type="protein sequence ID" value="MFC3809559.1"/>
    <property type="molecule type" value="Genomic_DNA"/>
</dbReference>
<evidence type="ECO:0000256" key="2">
    <source>
        <dbReference type="ARBA" id="ARBA00037999"/>
    </source>
</evidence>
<dbReference type="Pfam" id="PF01041">
    <property type="entry name" value="DegT_DnrJ_EryC1"/>
    <property type="match status" value="1"/>
</dbReference>
<dbReference type="SUPFAM" id="SSF53383">
    <property type="entry name" value="PLP-dependent transferases"/>
    <property type="match status" value="1"/>
</dbReference>
<dbReference type="Proteomes" id="UP001595616">
    <property type="component" value="Unassembled WGS sequence"/>
</dbReference>
<dbReference type="PANTHER" id="PTHR30244:SF9">
    <property type="entry name" value="PROTEIN RV3402C"/>
    <property type="match status" value="1"/>
</dbReference>
<evidence type="ECO:0000256" key="3">
    <source>
        <dbReference type="RuleBase" id="RU004508"/>
    </source>
</evidence>